<evidence type="ECO:0000313" key="4">
    <source>
        <dbReference type="EMBL" id="AZA14727.1"/>
    </source>
</evidence>
<evidence type="ECO:0008006" key="6">
    <source>
        <dbReference type="Google" id="ProtNLM"/>
    </source>
</evidence>
<gene>
    <name evidence="4" type="ORF">CCHOA_11780</name>
</gene>
<dbReference type="EMBL" id="CP033896">
    <property type="protein sequence ID" value="AZA14727.1"/>
    <property type="molecule type" value="Genomic_DNA"/>
</dbReference>
<keyword evidence="2" id="KW-0472">Membrane</keyword>
<organism evidence="4 5">
    <name type="scientific">Corynebacterium choanae</name>
    <dbReference type="NCBI Taxonomy" id="1862358"/>
    <lineage>
        <taxon>Bacteria</taxon>
        <taxon>Bacillati</taxon>
        <taxon>Actinomycetota</taxon>
        <taxon>Actinomycetes</taxon>
        <taxon>Mycobacteriales</taxon>
        <taxon>Corynebacteriaceae</taxon>
        <taxon>Corynebacterium</taxon>
    </lineage>
</organism>
<dbReference type="Proteomes" id="UP000269019">
    <property type="component" value="Chromosome"/>
</dbReference>
<keyword evidence="5" id="KW-1185">Reference proteome</keyword>
<dbReference type="OrthoDB" id="3797035at2"/>
<feature type="transmembrane region" description="Helical" evidence="2">
    <location>
        <begin position="817"/>
        <end position="836"/>
    </location>
</feature>
<reference evidence="4 5" key="1">
    <citation type="submission" date="2018-11" db="EMBL/GenBank/DDBJ databases">
        <authorList>
            <person name="Kleinhagauer T."/>
            <person name="Glaeser S.P."/>
            <person name="Spergser J."/>
            <person name="Ruckert C."/>
            <person name="Kaempfer P."/>
            <person name="Busse H.-J."/>
        </authorList>
    </citation>
    <scope>NUCLEOTIDE SEQUENCE [LARGE SCALE GENOMIC DNA]</scope>
    <source>
        <strain evidence="4 5">200CH</strain>
    </source>
</reference>
<feature type="compositionally biased region" description="Low complexity" evidence="1">
    <location>
        <begin position="162"/>
        <end position="178"/>
    </location>
</feature>
<evidence type="ECO:0000313" key="5">
    <source>
        <dbReference type="Proteomes" id="UP000269019"/>
    </source>
</evidence>
<feature type="compositionally biased region" description="Polar residues" evidence="1">
    <location>
        <begin position="179"/>
        <end position="205"/>
    </location>
</feature>
<sequence length="853" mass="90491" precursor="true">MTNTRLRWRRLLGCCAATALLSWSSPAAATPAVLPFPQTETNLPAAEQWLNNTLRPVETTSDIRLHIEQITTLESPKTDDRGVLEQPLGLTVTIENHSSQPVSDLTVRLQHAGEVTTAAAGLSALGQDHNSYGWATDFVDIPGTIKPGDRRTFLLHTTTQVATETPAASTATPTGRATQSGNPTPSEPLTNTAQRSDKLTTTPLSFPNPGTYPLLINLNGRIGDEAIRYLDSDRWLTIVGTPPAQTPRQVGVMWPLTGDTGLLPGATGQAPDTAPLYLVDDHLATELAEGGRIWTWLQTFTAAISGPGGEQLQQSTCLAIDPALLDVIDRMRGEYFIAQQRPSPVAPSPQLRDLFHSTSKQLPPTTPGSGQDAATAFIAALSDVAQHTCVVALPYGNADINAISAIGDLDLLRLATAGGAARIESILHVPVAPLTTSPTGWIAPNTAKTFGFLEQFAAASTTWPALRSATSNTPEGLLVASGEQEVEGVSTITYDAALAQLLAAVNTQPLSLATTQPDGRFDPTFDSPTARRITAAAAVATAVTADPSTPLVVLPPAEIDDPAAQPLRTIAELFATGAALPASPATLLQQTRAQQPPNPIDWAATTPTNSDNHGATTAGDSIDVTAPTELEIRRAAQQATYTIDLARLMVRDPKIALTPEGFISPLLSDLFLALTMNGRQNPVTYQQAVAAADWRLTENRAMVQRLRASVTLLPPGAVYTRISDESPLLIVGRNGLPLPARATIGWQAPPGTVLDVPASTIIPAKGSLTIQFTATVPQQQTTTRRGAISMWLANVDGVAISDPVKITVETRAGITGYAPSTLLLVLIATVFGYRLVRFFRRKHNDGTLLKHQP</sequence>
<feature type="chain" id="PRO_5017920989" description="Secreted protein" evidence="3">
    <location>
        <begin position="30"/>
        <end position="853"/>
    </location>
</feature>
<dbReference type="KEGG" id="ccho:CCHOA_11780"/>
<proteinExistence type="predicted"/>
<feature type="region of interest" description="Disordered" evidence="1">
    <location>
        <begin position="162"/>
        <end position="205"/>
    </location>
</feature>
<protein>
    <recommendedName>
        <fullName evidence="6">Secreted protein</fullName>
    </recommendedName>
</protein>
<feature type="signal peptide" evidence="3">
    <location>
        <begin position="1"/>
        <end position="29"/>
    </location>
</feature>
<accession>A0A3G6J9I2</accession>
<evidence type="ECO:0000256" key="2">
    <source>
        <dbReference type="SAM" id="Phobius"/>
    </source>
</evidence>
<evidence type="ECO:0000256" key="3">
    <source>
        <dbReference type="SAM" id="SignalP"/>
    </source>
</evidence>
<name>A0A3G6J9I2_9CORY</name>
<keyword evidence="2" id="KW-1133">Transmembrane helix</keyword>
<keyword evidence="3" id="KW-0732">Signal</keyword>
<keyword evidence="2" id="KW-0812">Transmembrane</keyword>
<evidence type="ECO:0000256" key="1">
    <source>
        <dbReference type="SAM" id="MobiDB-lite"/>
    </source>
</evidence>
<dbReference type="RefSeq" id="WP_123930453.1">
    <property type="nucleotide sequence ID" value="NZ_CP033896.1"/>
</dbReference>
<dbReference type="AlphaFoldDB" id="A0A3G6J9I2"/>